<geneLocation type="plasmid" evidence="1 2">
    <name>plas1</name>
</geneLocation>
<gene>
    <name evidence="1" type="ORF">G9444_6643</name>
</gene>
<protein>
    <submittedName>
        <fullName evidence="1">Uncharacterized protein</fullName>
    </submittedName>
</protein>
<dbReference type="AlphaFoldDB" id="A0A6G9D4J7"/>
<dbReference type="RefSeq" id="WP_166503033.1">
    <property type="nucleotide sequence ID" value="NZ_CP050125.1"/>
</dbReference>
<evidence type="ECO:0000313" key="1">
    <source>
        <dbReference type="EMBL" id="QIP43886.1"/>
    </source>
</evidence>
<organism evidence="1 2">
    <name type="scientific">Rhodococcus erythropolis</name>
    <name type="common">Arthrobacter picolinophilus</name>
    <dbReference type="NCBI Taxonomy" id="1833"/>
    <lineage>
        <taxon>Bacteria</taxon>
        <taxon>Bacillati</taxon>
        <taxon>Actinomycetota</taxon>
        <taxon>Actinomycetes</taxon>
        <taxon>Mycobacteriales</taxon>
        <taxon>Nocardiaceae</taxon>
        <taxon>Rhodococcus</taxon>
        <taxon>Rhodococcus erythropolis group</taxon>
    </lineage>
</organism>
<keyword evidence="1" id="KW-0614">Plasmid</keyword>
<name>A0A6G9D4J7_RHOER</name>
<dbReference type="EMBL" id="CP050125">
    <property type="protein sequence ID" value="QIP43886.1"/>
    <property type="molecule type" value="Genomic_DNA"/>
</dbReference>
<accession>A0A6G9D4J7</accession>
<reference evidence="1 2" key="1">
    <citation type="submission" date="2020-03" db="EMBL/GenBank/DDBJ databases">
        <title>Screen low temperature-resistant strains for efficient degradation of petroleum hydrocarbons under the low temperature.</title>
        <authorList>
            <person name="Wang Y."/>
            <person name="Chen J."/>
        </authorList>
    </citation>
    <scope>NUCLEOTIDE SEQUENCE [LARGE SCALE GENOMIC DNA]</scope>
    <source>
        <strain evidence="1 2">KB1</strain>
        <plasmid evidence="1 2">plas1</plasmid>
    </source>
</reference>
<proteinExistence type="predicted"/>
<dbReference type="Proteomes" id="UP000502345">
    <property type="component" value="Plasmid plas1"/>
</dbReference>
<evidence type="ECO:0000313" key="2">
    <source>
        <dbReference type="Proteomes" id="UP000502345"/>
    </source>
</evidence>
<sequence>MNRVTVIIFARATNGYVLASDGRTCKPGIPAHILNDDAKKIRTYHLGAGGFVTASSGRATIGGTSIADVERSIFDEHHSSGSQGFGPTEFAQSIADVIEKHNSTQKCVCSTNTGFDGGRACVMLPECAICGPESDCEHYEWYLQDDEGNGCPCAPFDQAPASTPSKYPTGCRCRPREEVPLSWICVPFGPDAGDAVTSTISAQYHPVPTTGQIKVDLLLQGELERPTRVDTDTIKKADADARLPLTDIEKTAGTVIELLDCAYTEAPDNVVVRQLEEAAWQVTTSKDTTIREVADTIRKQIGSDEADLLAGAAGIGGTACVMVIENGKNPERLPTEDNYGLPVTVCPSHPHVVPCPSDLQP</sequence>